<dbReference type="EMBL" id="JAVXUO010000884">
    <property type="protein sequence ID" value="KAK2988326.1"/>
    <property type="molecule type" value="Genomic_DNA"/>
</dbReference>
<reference evidence="1" key="1">
    <citation type="submission" date="2022-12" db="EMBL/GenBank/DDBJ databases">
        <title>Draft genome assemblies for two species of Escallonia (Escalloniales).</title>
        <authorList>
            <person name="Chanderbali A."/>
            <person name="Dervinis C."/>
            <person name="Anghel I."/>
            <person name="Soltis D."/>
            <person name="Soltis P."/>
            <person name="Zapata F."/>
        </authorList>
    </citation>
    <scope>NUCLEOTIDE SEQUENCE</scope>
    <source>
        <strain evidence="1">UCBG92.1500</strain>
        <tissue evidence="1">Leaf</tissue>
    </source>
</reference>
<accession>A0AA88RSA2</accession>
<evidence type="ECO:0000313" key="2">
    <source>
        <dbReference type="Proteomes" id="UP001187471"/>
    </source>
</evidence>
<name>A0AA88RSA2_9ASTE</name>
<comment type="caution">
    <text evidence="1">The sequence shown here is derived from an EMBL/GenBank/DDBJ whole genome shotgun (WGS) entry which is preliminary data.</text>
</comment>
<sequence>MLNEFVVKYDKAVYNRRYAEEDEDFKTMNSRAVLSSDHPIKKKKIIDLHEYCILPRLIIHARYKVEDVSDRMHKIGGHSTEKGISLLTLWSVRAKFSKAIDNGRNFPLEISEIDAWLSSFLKKQAARNNVEKLVGDKMDHCKKGVRLHNE</sequence>
<dbReference type="Proteomes" id="UP001187471">
    <property type="component" value="Unassembled WGS sequence"/>
</dbReference>
<protein>
    <submittedName>
        <fullName evidence="1">Uncharacterized protein</fullName>
    </submittedName>
</protein>
<proteinExistence type="predicted"/>
<evidence type="ECO:0000313" key="1">
    <source>
        <dbReference type="EMBL" id="KAK2988326.1"/>
    </source>
</evidence>
<gene>
    <name evidence="1" type="ORF">RJ640_000313</name>
</gene>
<organism evidence="1 2">
    <name type="scientific">Escallonia rubra</name>
    <dbReference type="NCBI Taxonomy" id="112253"/>
    <lineage>
        <taxon>Eukaryota</taxon>
        <taxon>Viridiplantae</taxon>
        <taxon>Streptophyta</taxon>
        <taxon>Embryophyta</taxon>
        <taxon>Tracheophyta</taxon>
        <taxon>Spermatophyta</taxon>
        <taxon>Magnoliopsida</taxon>
        <taxon>eudicotyledons</taxon>
        <taxon>Gunneridae</taxon>
        <taxon>Pentapetalae</taxon>
        <taxon>asterids</taxon>
        <taxon>campanulids</taxon>
        <taxon>Escalloniales</taxon>
        <taxon>Escalloniaceae</taxon>
        <taxon>Escallonia</taxon>
    </lineage>
</organism>
<dbReference type="AlphaFoldDB" id="A0AA88RSA2"/>
<keyword evidence="2" id="KW-1185">Reference proteome</keyword>